<dbReference type="Proteomes" id="UP000247498">
    <property type="component" value="Unassembled WGS sequence"/>
</dbReference>
<dbReference type="EMBL" id="BDRX01000037">
    <property type="protein sequence ID" value="GBF93079.1"/>
    <property type="molecule type" value="Genomic_DNA"/>
</dbReference>
<dbReference type="InParanoid" id="A0A2V0P0H5"/>
<comment type="caution">
    <text evidence="2">The sequence shown here is derived from an EMBL/GenBank/DDBJ whole genome shotgun (WGS) entry which is preliminary data.</text>
</comment>
<keyword evidence="1" id="KW-0812">Transmembrane</keyword>
<organism evidence="2 3">
    <name type="scientific">Raphidocelis subcapitata</name>
    <dbReference type="NCBI Taxonomy" id="307507"/>
    <lineage>
        <taxon>Eukaryota</taxon>
        <taxon>Viridiplantae</taxon>
        <taxon>Chlorophyta</taxon>
        <taxon>core chlorophytes</taxon>
        <taxon>Chlorophyceae</taxon>
        <taxon>CS clade</taxon>
        <taxon>Sphaeropleales</taxon>
        <taxon>Selenastraceae</taxon>
        <taxon>Raphidocelis</taxon>
    </lineage>
</organism>
<dbReference type="AlphaFoldDB" id="A0A2V0P0H5"/>
<evidence type="ECO:0000313" key="2">
    <source>
        <dbReference type="EMBL" id="GBF93079.1"/>
    </source>
</evidence>
<evidence type="ECO:0000313" key="3">
    <source>
        <dbReference type="Proteomes" id="UP000247498"/>
    </source>
</evidence>
<sequence>MGAGPSKPEKTTTEKAKDAVKEVADTTVKAVDKAADKVSKAADKAADKVSDTITIFQKKVEKAKEPERKFKAEETLPIVGAVALVVAVGAYLWKKKPWKGDGGAPATA</sequence>
<keyword evidence="3" id="KW-1185">Reference proteome</keyword>
<protein>
    <submittedName>
        <fullName evidence="2">Uncharacterized protein</fullName>
    </submittedName>
</protein>
<keyword evidence="1" id="KW-0472">Membrane</keyword>
<accession>A0A2V0P0H5</accession>
<name>A0A2V0P0H5_9CHLO</name>
<proteinExistence type="predicted"/>
<keyword evidence="1" id="KW-1133">Transmembrane helix</keyword>
<reference evidence="2 3" key="1">
    <citation type="journal article" date="2018" name="Sci. Rep.">
        <title>Raphidocelis subcapitata (=Pseudokirchneriella subcapitata) provides an insight into genome evolution and environmental adaptations in the Sphaeropleales.</title>
        <authorList>
            <person name="Suzuki S."/>
            <person name="Yamaguchi H."/>
            <person name="Nakajima N."/>
            <person name="Kawachi M."/>
        </authorList>
    </citation>
    <scope>NUCLEOTIDE SEQUENCE [LARGE SCALE GENOMIC DNA]</scope>
    <source>
        <strain evidence="2 3">NIES-35</strain>
    </source>
</reference>
<feature type="transmembrane region" description="Helical" evidence="1">
    <location>
        <begin position="75"/>
        <end position="93"/>
    </location>
</feature>
<gene>
    <name evidence="2" type="ORF">Rsub_05690</name>
</gene>
<evidence type="ECO:0000256" key="1">
    <source>
        <dbReference type="SAM" id="Phobius"/>
    </source>
</evidence>